<protein>
    <submittedName>
        <fullName evidence="2">Uncharacterized protein</fullName>
    </submittedName>
</protein>
<evidence type="ECO:0000313" key="2">
    <source>
        <dbReference type="EMBL" id="KAF5844584.1"/>
    </source>
</evidence>
<gene>
    <name evidence="2" type="ORF">GGP41_007561</name>
</gene>
<accession>A0A8H5Z9N9</accession>
<evidence type="ECO:0000256" key="1">
    <source>
        <dbReference type="SAM" id="MobiDB-lite"/>
    </source>
</evidence>
<dbReference type="EMBL" id="WNKQ01000022">
    <property type="protein sequence ID" value="KAF5844584.1"/>
    <property type="molecule type" value="Genomic_DNA"/>
</dbReference>
<evidence type="ECO:0000313" key="3">
    <source>
        <dbReference type="Proteomes" id="UP000624244"/>
    </source>
</evidence>
<organism evidence="2 3">
    <name type="scientific">Cochliobolus sativus</name>
    <name type="common">Common root rot and spot blotch fungus</name>
    <name type="synonym">Bipolaris sorokiniana</name>
    <dbReference type="NCBI Taxonomy" id="45130"/>
    <lineage>
        <taxon>Eukaryota</taxon>
        <taxon>Fungi</taxon>
        <taxon>Dikarya</taxon>
        <taxon>Ascomycota</taxon>
        <taxon>Pezizomycotina</taxon>
        <taxon>Dothideomycetes</taxon>
        <taxon>Pleosporomycetidae</taxon>
        <taxon>Pleosporales</taxon>
        <taxon>Pleosporineae</taxon>
        <taxon>Pleosporaceae</taxon>
        <taxon>Bipolaris</taxon>
    </lineage>
</organism>
<proteinExistence type="predicted"/>
<sequence>MVAHRPGSASFSPTCASVCAALGPRLPALASLFRLHPALSLSYSRAHSWPSPHHVLESAVSLSLPSLCLSHARVPSLAAAPSGPLDPTSALVIRRPTSSPLLIILTRAHVYFSSDGRFCEPTRASALPHGQSFASCLTSGRRPGTPGSCGWAPVGSARSINRRWARRPGLDDGASGLFLEYWSGAAATTMATHVLVLVLPVDRLMGQNPQTGGRPRTARPSRAASGRVCPSRD</sequence>
<feature type="compositionally biased region" description="Low complexity" evidence="1">
    <location>
        <begin position="211"/>
        <end position="227"/>
    </location>
</feature>
<dbReference type="Proteomes" id="UP000624244">
    <property type="component" value="Unassembled WGS sequence"/>
</dbReference>
<reference evidence="2" key="1">
    <citation type="submission" date="2019-11" db="EMBL/GenBank/DDBJ databases">
        <title>Bipolaris sorokiniana Genome sequencing.</title>
        <authorList>
            <person name="Wang H."/>
        </authorList>
    </citation>
    <scope>NUCLEOTIDE SEQUENCE</scope>
</reference>
<feature type="region of interest" description="Disordered" evidence="1">
    <location>
        <begin position="205"/>
        <end position="233"/>
    </location>
</feature>
<dbReference type="AlphaFoldDB" id="A0A8H5Z9N9"/>
<name>A0A8H5Z9N9_COCSA</name>
<comment type="caution">
    <text evidence="2">The sequence shown here is derived from an EMBL/GenBank/DDBJ whole genome shotgun (WGS) entry which is preliminary data.</text>
</comment>